<proteinExistence type="predicted"/>
<sequence length="98" mass="11471">MIWSCMGFQRYPHEDQPQGIKDTRLRLFSSDGRSHQIDIITWHIFYTSTLRQSNAYQSYHQQASNSRKKSMLCVRGTLVLCSQLCRHLVAPLVATRRD</sequence>
<evidence type="ECO:0000313" key="2">
    <source>
        <dbReference type="Proteomes" id="UP000823674"/>
    </source>
</evidence>
<reference evidence="1 2" key="1">
    <citation type="submission" date="2021-03" db="EMBL/GenBank/DDBJ databases">
        <authorList>
            <person name="King G.J."/>
            <person name="Bancroft I."/>
            <person name="Baten A."/>
            <person name="Bloomfield J."/>
            <person name="Borpatragohain P."/>
            <person name="He Z."/>
            <person name="Irish N."/>
            <person name="Irwin J."/>
            <person name="Liu K."/>
            <person name="Mauleon R.P."/>
            <person name="Moore J."/>
            <person name="Morris R."/>
            <person name="Ostergaard L."/>
            <person name="Wang B."/>
            <person name="Wells R."/>
        </authorList>
    </citation>
    <scope>NUCLEOTIDE SEQUENCE [LARGE SCALE GENOMIC DNA]</scope>
    <source>
        <strain evidence="1">R-o-18</strain>
        <tissue evidence="1">Leaf</tissue>
    </source>
</reference>
<name>A0ABQ7MU73_BRACM</name>
<keyword evidence="2" id="KW-1185">Reference proteome</keyword>
<dbReference type="EMBL" id="JADBGQ010000004">
    <property type="protein sequence ID" value="KAG5402257.1"/>
    <property type="molecule type" value="Genomic_DNA"/>
</dbReference>
<accession>A0ABQ7MU73</accession>
<gene>
    <name evidence="1" type="primary">A04p035950.1_BraROA</name>
    <name evidence="1" type="ORF">IGI04_016864</name>
</gene>
<dbReference type="Proteomes" id="UP000823674">
    <property type="component" value="Chromosome A04"/>
</dbReference>
<evidence type="ECO:0000313" key="1">
    <source>
        <dbReference type="EMBL" id="KAG5402257.1"/>
    </source>
</evidence>
<organism evidence="1 2">
    <name type="scientific">Brassica rapa subsp. trilocularis</name>
    <dbReference type="NCBI Taxonomy" id="1813537"/>
    <lineage>
        <taxon>Eukaryota</taxon>
        <taxon>Viridiplantae</taxon>
        <taxon>Streptophyta</taxon>
        <taxon>Embryophyta</taxon>
        <taxon>Tracheophyta</taxon>
        <taxon>Spermatophyta</taxon>
        <taxon>Magnoliopsida</taxon>
        <taxon>eudicotyledons</taxon>
        <taxon>Gunneridae</taxon>
        <taxon>Pentapetalae</taxon>
        <taxon>rosids</taxon>
        <taxon>malvids</taxon>
        <taxon>Brassicales</taxon>
        <taxon>Brassicaceae</taxon>
        <taxon>Brassiceae</taxon>
        <taxon>Brassica</taxon>
    </lineage>
</organism>
<comment type="caution">
    <text evidence="1">The sequence shown here is derived from an EMBL/GenBank/DDBJ whole genome shotgun (WGS) entry which is preliminary data.</text>
</comment>
<protein>
    <submittedName>
        <fullName evidence="1">Uncharacterized protein</fullName>
    </submittedName>
</protein>